<keyword evidence="3" id="KW-0663">Pyridoxal phosphate</keyword>
<accession>X0VJH3</accession>
<dbReference type="Pfam" id="PF00202">
    <property type="entry name" value="Aminotran_3"/>
    <property type="match status" value="1"/>
</dbReference>
<dbReference type="Gene3D" id="3.40.640.10">
    <property type="entry name" value="Type I PLP-dependent aspartate aminotransferase-like (Major domain)"/>
    <property type="match status" value="1"/>
</dbReference>
<dbReference type="InterPro" id="IPR015422">
    <property type="entry name" value="PyrdxlP-dep_Trfase_small"/>
</dbReference>
<dbReference type="GO" id="GO:0030170">
    <property type="term" value="F:pyridoxal phosphate binding"/>
    <property type="evidence" value="ECO:0007669"/>
    <property type="project" value="InterPro"/>
</dbReference>
<name>X0VJH3_9ZZZZ</name>
<dbReference type="Gene3D" id="3.90.1150.10">
    <property type="entry name" value="Aspartate Aminotransferase, domain 1"/>
    <property type="match status" value="1"/>
</dbReference>
<dbReference type="SUPFAM" id="SSF53383">
    <property type="entry name" value="PLP-dependent transferases"/>
    <property type="match status" value="1"/>
</dbReference>
<dbReference type="PANTHER" id="PTHR42684:SF17">
    <property type="entry name" value="ADENOSYLMETHIONINE-8-AMINO-7-OXONONANOATE AMINOTRANSFERASE"/>
    <property type="match status" value="1"/>
</dbReference>
<protein>
    <submittedName>
        <fullName evidence="4">Uncharacterized protein</fullName>
    </submittedName>
</protein>
<keyword evidence="1" id="KW-0032">Aminotransferase</keyword>
<organism evidence="4">
    <name type="scientific">marine sediment metagenome</name>
    <dbReference type="NCBI Taxonomy" id="412755"/>
    <lineage>
        <taxon>unclassified sequences</taxon>
        <taxon>metagenomes</taxon>
        <taxon>ecological metagenomes</taxon>
    </lineage>
</organism>
<dbReference type="GO" id="GO:0009102">
    <property type="term" value="P:biotin biosynthetic process"/>
    <property type="evidence" value="ECO:0007669"/>
    <property type="project" value="TreeGrafter"/>
</dbReference>
<proteinExistence type="predicted"/>
<sequence length="134" mass="15080">MMFTKSSGPAEQDRRYLWHPFTPMAQWNSQEQLVIERAEGVYLIDDQGRRYLDGVSSLWCNVHGHRVEKIDEAIKEQLQKVAHTTLLGLVSGPAAELAERLVEVTPGGLSKVFFSDDGSTAVEVAIKIAFQYWS</sequence>
<reference evidence="4" key="1">
    <citation type="journal article" date="2014" name="Front. Microbiol.">
        <title>High frequency of phylogenetically diverse reductive dehalogenase-homologous genes in deep subseafloor sedimentary metagenomes.</title>
        <authorList>
            <person name="Kawai M."/>
            <person name="Futagami T."/>
            <person name="Toyoda A."/>
            <person name="Takaki Y."/>
            <person name="Nishi S."/>
            <person name="Hori S."/>
            <person name="Arai W."/>
            <person name="Tsubouchi T."/>
            <person name="Morono Y."/>
            <person name="Uchiyama I."/>
            <person name="Ito T."/>
            <person name="Fujiyama A."/>
            <person name="Inagaki F."/>
            <person name="Takami H."/>
        </authorList>
    </citation>
    <scope>NUCLEOTIDE SEQUENCE</scope>
    <source>
        <strain evidence="4">Expedition CK06-06</strain>
    </source>
</reference>
<dbReference type="GO" id="GO:0004015">
    <property type="term" value="F:adenosylmethionine-8-amino-7-oxononanoate transaminase activity"/>
    <property type="evidence" value="ECO:0007669"/>
    <property type="project" value="TreeGrafter"/>
</dbReference>
<evidence type="ECO:0000256" key="3">
    <source>
        <dbReference type="ARBA" id="ARBA00022898"/>
    </source>
</evidence>
<dbReference type="InterPro" id="IPR005814">
    <property type="entry name" value="Aminotrans_3"/>
</dbReference>
<dbReference type="EMBL" id="BARS01032783">
    <property type="protein sequence ID" value="GAG18424.1"/>
    <property type="molecule type" value="Genomic_DNA"/>
</dbReference>
<comment type="caution">
    <text evidence="4">The sequence shown here is derived from an EMBL/GenBank/DDBJ whole genome shotgun (WGS) entry which is preliminary data.</text>
</comment>
<dbReference type="InterPro" id="IPR015424">
    <property type="entry name" value="PyrdxlP-dep_Trfase"/>
</dbReference>
<dbReference type="AlphaFoldDB" id="X0VJH3"/>
<dbReference type="PANTHER" id="PTHR42684">
    <property type="entry name" value="ADENOSYLMETHIONINE-8-AMINO-7-OXONONANOATE AMINOTRANSFERASE"/>
    <property type="match status" value="1"/>
</dbReference>
<evidence type="ECO:0000256" key="1">
    <source>
        <dbReference type="ARBA" id="ARBA00022576"/>
    </source>
</evidence>
<keyword evidence="2" id="KW-0808">Transferase</keyword>
<evidence type="ECO:0000256" key="2">
    <source>
        <dbReference type="ARBA" id="ARBA00022679"/>
    </source>
</evidence>
<evidence type="ECO:0000313" key="4">
    <source>
        <dbReference type="EMBL" id="GAG18424.1"/>
    </source>
</evidence>
<dbReference type="InterPro" id="IPR015421">
    <property type="entry name" value="PyrdxlP-dep_Trfase_major"/>
</dbReference>
<gene>
    <name evidence="4" type="ORF">S01H1_50852</name>
</gene>
<feature type="non-terminal residue" evidence="4">
    <location>
        <position position="134"/>
    </location>
</feature>